<feature type="transmembrane region" description="Helical" evidence="5">
    <location>
        <begin position="157"/>
        <end position="178"/>
    </location>
</feature>
<dbReference type="Pfam" id="PF01943">
    <property type="entry name" value="Polysacc_synt"/>
    <property type="match status" value="1"/>
</dbReference>
<feature type="transmembrane region" description="Helical" evidence="5">
    <location>
        <begin position="129"/>
        <end position="150"/>
    </location>
</feature>
<dbReference type="EMBL" id="CP129682">
    <property type="protein sequence ID" value="XDS48170.1"/>
    <property type="molecule type" value="Genomic_DNA"/>
</dbReference>
<reference evidence="7" key="1">
    <citation type="submission" date="2023-07" db="EMBL/GenBank/DDBJ databases">
        <title>Bifidobacterium aquikefiriaerophilum sp. nov. and Bifidobacterium eccum sp. nov., isolated from water kefir.</title>
        <authorList>
            <person name="Breselge S."/>
            <person name="Bellassi P."/>
            <person name="Barcenilla C."/>
            <person name="Alvarez-Ordonez A."/>
            <person name="Morelli L."/>
            <person name="Cotter P.D."/>
        </authorList>
    </citation>
    <scope>NUCLEOTIDE SEQUENCE</scope>
    <source>
        <strain evidence="8">WK012_4_13</strain>
        <strain evidence="7">WK013_4_14</strain>
        <strain evidence="6">WK048_4_13</strain>
    </source>
</reference>
<evidence type="ECO:0000256" key="3">
    <source>
        <dbReference type="ARBA" id="ARBA00022989"/>
    </source>
</evidence>
<dbReference type="CDD" id="cd13128">
    <property type="entry name" value="MATE_Wzx_like"/>
    <property type="match status" value="1"/>
</dbReference>
<keyword evidence="2 5" id="KW-0812">Transmembrane</keyword>
<evidence type="ECO:0000256" key="5">
    <source>
        <dbReference type="SAM" id="Phobius"/>
    </source>
</evidence>
<name>A0AB39UH67_9BIFI</name>
<dbReference type="InterPro" id="IPR052556">
    <property type="entry name" value="PolySynth_Transporter"/>
</dbReference>
<dbReference type="EMBL" id="CP129675">
    <property type="protein sequence ID" value="XDS47125.1"/>
    <property type="molecule type" value="Genomic_DNA"/>
</dbReference>
<comment type="subcellular location">
    <subcellularLocation>
        <location evidence="1">Membrane</location>
        <topology evidence="1">Multi-pass membrane protein</topology>
    </subcellularLocation>
</comment>
<feature type="transmembrane region" description="Helical" evidence="5">
    <location>
        <begin position="304"/>
        <end position="327"/>
    </location>
</feature>
<dbReference type="AlphaFoldDB" id="A0AB39UH67"/>
<dbReference type="RefSeq" id="WP_369342202.1">
    <property type="nucleotide sequence ID" value="NZ_CP129675.1"/>
</dbReference>
<accession>A0AB39UH67</accession>
<feature type="transmembrane region" description="Helical" evidence="5">
    <location>
        <begin position="184"/>
        <end position="206"/>
    </location>
</feature>
<feature type="transmembrane region" description="Helical" evidence="5">
    <location>
        <begin position="24"/>
        <end position="46"/>
    </location>
</feature>
<organism evidence="7">
    <name type="scientific">Bifidobacterium fermentum</name>
    <dbReference type="NCBI Taxonomy" id="3059035"/>
    <lineage>
        <taxon>Bacteria</taxon>
        <taxon>Bacillati</taxon>
        <taxon>Actinomycetota</taxon>
        <taxon>Actinomycetes</taxon>
        <taxon>Bifidobacteriales</taxon>
        <taxon>Bifidobacteriaceae</taxon>
        <taxon>Bifidobacterium</taxon>
    </lineage>
</organism>
<evidence type="ECO:0000313" key="6">
    <source>
        <dbReference type="EMBL" id="XDS47125.1"/>
    </source>
</evidence>
<evidence type="ECO:0000313" key="8">
    <source>
        <dbReference type="EMBL" id="XDS51240.1"/>
    </source>
</evidence>
<feature type="transmembrane region" description="Helical" evidence="5">
    <location>
        <begin position="339"/>
        <end position="358"/>
    </location>
</feature>
<dbReference type="GO" id="GO:0016020">
    <property type="term" value="C:membrane"/>
    <property type="evidence" value="ECO:0007669"/>
    <property type="project" value="UniProtKB-SubCell"/>
</dbReference>
<keyword evidence="4 5" id="KW-0472">Membrane</keyword>
<feature type="transmembrane region" description="Helical" evidence="5">
    <location>
        <begin position="100"/>
        <end position="123"/>
    </location>
</feature>
<dbReference type="PANTHER" id="PTHR43424:SF1">
    <property type="entry name" value="LOCUS PUTATIVE PROTEIN 1-RELATED"/>
    <property type="match status" value="1"/>
</dbReference>
<evidence type="ECO:0000256" key="4">
    <source>
        <dbReference type="ARBA" id="ARBA00023136"/>
    </source>
</evidence>
<feature type="transmembrane region" description="Helical" evidence="5">
    <location>
        <begin position="58"/>
        <end position="80"/>
    </location>
</feature>
<dbReference type="PANTHER" id="PTHR43424">
    <property type="entry name" value="LOCUS PUTATIVE PROTEIN 1-RELATED"/>
    <property type="match status" value="1"/>
</dbReference>
<dbReference type="InterPro" id="IPR002797">
    <property type="entry name" value="Polysacc_synth"/>
</dbReference>
<sequence length="493" mass="55433">MLNRVEEEKPVENKPKIRSVKFNVLMNMILTSSSFIFPLMTVPYASRVLGTHGTGAVAFAQSLIGYFSLFAVMGITVYGVRECARIRDDYRQLSKTVQELLIILFCTTTVVYIIFLLAVFFVPKMRDQMTLMLIFSVGIWLSSFGIDWFYQAIEQYGYITARNIVFKFIALILMFILVRRASDYELYGLVTVIAGYGSNIVNMFRLRKLISFKKENKWNFRRHFKPMFSFTVSSISSGLYSQIDIVMLGFLGTTSMVGVYQLAFKIKNVLTTAIGSVGNVMLPRLSYFNQGGKKEEFEKLLVKNFNFIISCGLALTAICIICSKRLVLLVGGDSFLSSAIPLCIIAPVMLLSPANQMLSQQMIAIGKEKAYACINFGTLILAILLSSIFVQRLGAIGAGISVTVAELLSILVRIYTLRFFVKSILKRLELWKVFAALVLASLLSIFLLGYTEIWGSFFSLLVSVGSFVACYFGVLLITRYSFLVIFVSKEREE</sequence>
<feature type="transmembrane region" description="Helical" evidence="5">
    <location>
        <begin position="433"/>
        <end position="451"/>
    </location>
</feature>
<feature type="transmembrane region" description="Helical" evidence="5">
    <location>
        <begin position="457"/>
        <end position="487"/>
    </location>
</feature>
<gene>
    <name evidence="8" type="ORF">QN062_03435</name>
    <name evidence="7" type="ORF">QN216_07450</name>
    <name evidence="6" type="ORF">QN217_03010</name>
</gene>
<dbReference type="KEGG" id="bfk:QN062_03435"/>
<evidence type="ECO:0000256" key="1">
    <source>
        <dbReference type="ARBA" id="ARBA00004141"/>
    </source>
</evidence>
<proteinExistence type="predicted"/>
<feature type="transmembrane region" description="Helical" evidence="5">
    <location>
        <begin position="227"/>
        <end position="250"/>
    </location>
</feature>
<evidence type="ECO:0000313" key="7">
    <source>
        <dbReference type="EMBL" id="XDS48170.1"/>
    </source>
</evidence>
<feature type="transmembrane region" description="Helical" evidence="5">
    <location>
        <begin position="370"/>
        <end position="390"/>
    </location>
</feature>
<dbReference type="EMBL" id="CP129683">
    <property type="protein sequence ID" value="XDS51240.1"/>
    <property type="molecule type" value="Genomic_DNA"/>
</dbReference>
<evidence type="ECO:0000256" key="2">
    <source>
        <dbReference type="ARBA" id="ARBA00022692"/>
    </source>
</evidence>
<feature type="transmembrane region" description="Helical" evidence="5">
    <location>
        <begin position="396"/>
        <end position="421"/>
    </location>
</feature>
<protein>
    <submittedName>
        <fullName evidence="7">Flippase</fullName>
    </submittedName>
</protein>
<keyword evidence="3 5" id="KW-1133">Transmembrane helix</keyword>
<feature type="transmembrane region" description="Helical" evidence="5">
    <location>
        <begin position="262"/>
        <end position="283"/>
    </location>
</feature>